<name>A0AA49FKV0_9PROT</name>
<proteinExistence type="predicted"/>
<sequence length="219" mass="23689">MNPDEIASYLKSHPEFFDRHADLLAQIHIPSPHGGRAISITERQIVTLRDRSRQLEAKLAELIRFGEENDAIAEKVHRLGVALMGAEDLQSAMRFLYAHLGGSFAVPHVAVRLWGVGSGDAAEFDPVADDIKALAGGIRHPYCGAADGQAAVEWLGDHGGHVRSVAQIPLREGGQHGGACFGLMLLASEEPHRFYPDMGTLYLERIGDMAAVALLRVVG</sequence>
<dbReference type="EMBL" id="CP107246">
    <property type="protein sequence ID" value="WIM05282.1"/>
    <property type="molecule type" value="Genomic_DNA"/>
</dbReference>
<dbReference type="InterPro" id="IPR029016">
    <property type="entry name" value="GAF-like_dom_sf"/>
</dbReference>
<dbReference type="InterPro" id="IPR007435">
    <property type="entry name" value="DUF484"/>
</dbReference>
<dbReference type="KEGG" id="npv:OHM77_11380"/>
<evidence type="ECO:0000313" key="1">
    <source>
        <dbReference type="EMBL" id="WIM05282.1"/>
    </source>
</evidence>
<reference evidence="1" key="1">
    <citation type="journal article" date="2023" name="Nat. Microbiol.">
        <title>Enrichment and characterization of a nitric oxide-reducing microbial community in a continuous bioreactor.</title>
        <authorList>
            <person name="Garrido-Amador P."/>
            <person name="Stortenbeker N."/>
            <person name="Wessels H.J.C.T."/>
            <person name="Speth D.R."/>
            <person name="Garcia-Heredia I."/>
            <person name="Kartal B."/>
        </authorList>
    </citation>
    <scope>NUCLEOTIDE SEQUENCE</scope>
    <source>
        <strain evidence="1">MAG1</strain>
    </source>
</reference>
<organism evidence="1">
    <name type="scientific">Candidatus Nitricoxidivorans perseverans</name>
    <dbReference type="NCBI Taxonomy" id="2975601"/>
    <lineage>
        <taxon>Bacteria</taxon>
        <taxon>Pseudomonadati</taxon>
        <taxon>Pseudomonadota</taxon>
        <taxon>Betaproteobacteria</taxon>
        <taxon>Nitrosomonadales</taxon>
        <taxon>Sterolibacteriaceae</taxon>
        <taxon>Candidatus Nitricoxidivorans</taxon>
    </lineage>
</organism>
<protein>
    <submittedName>
        <fullName evidence="1">DUF484 family protein</fullName>
    </submittedName>
</protein>
<dbReference type="Proteomes" id="UP001234916">
    <property type="component" value="Chromosome"/>
</dbReference>
<gene>
    <name evidence="1" type="ORF">OHM77_11380</name>
</gene>
<accession>A0AA49FKV0</accession>
<dbReference type="AlphaFoldDB" id="A0AA49FKV0"/>
<dbReference type="PANTHER" id="PTHR38765">
    <property type="entry name" value="DUF484 DOMAIN-CONTAINING PROTEIN"/>
    <property type="match status" value="1"/>
</dbReference>
<dbReference type="PANTHER" id="PTHR38765:SF1">
    <property type="entry name" value="DUF484 DOMAIN-CONTAINING PROTEIN"/>
    <property type="match status" value="1"/>
</dbReference>
<dbReference type="Pfam" id="PF04340">
    <property type="entry name" value="DUF484"/>
    <property type="match status" value="1"/>
</dbReference>
<dbReference type="Gene3D" id="3.30.450.40">
    <property type="match status" value="1"/>
</dbReference>